<dbReference type="InterPro" id="IPR006342">
    <property type="entry name" value="FkbM_mtfrase"/>
</dbReference>
<accession>A0A2S6GJQ6</accession>
<evidence type="ECO:0000256" key="1">
    <source>
        <dbReference type="ARBA" id="ARBA00022450"/>
    </source>
</evidence>
<keyword evidence="2" id="KW-0597">Phosphoprotein</keyword>
<dbReference type="PANTHER" id="PTHR34203:SF13">
    <property type="entry name" value="EXPRESSED PROTEIN"/>
    <property type="match status" value="1"/>
</dbReference>
<gene>
    <name evidence="4" type="ORF">CLV40_11438</name>
</gene>
<feature type="domain" description="Carrier" evidence="3">
    <location>
        <begin position="296"/>
        <end position="372"/>
    </location>
</feature>
<dbReference type="EMBL" id="PTIX01000014">
    <property type="protein sequence ID" value="PPK65386.1"/>
    <property type="molecule type" value="Genomic_DNA"/>
</dbReference>
<dbReference type="InterPro" id="IPR007848">
    <property type="entry name" value="Small_mtfrase_dom"/>
</dbReference>
<dbReference type="SUPFAM" id="SSF47336">
    <property type="entry name" value="ACP-like"/>
    <property type="match status" value="1"/>
</dbReference>
<dbReference type="PROSITE" id="PS00012">
    <property type="entry name" value="PHOSPHOPANTETHEINE"/>
    <property type="match status" value="1"/>
</dbReference>
<name>A0A2S6GJQ6_9PSEU</name>
<dbReference type="Pfam" id="PF05175">
    <property type="entry name" value="MTS"/>
    <property type="match status" value="1"/>
</dbReference>
<dbReference type="AlphaFoldDB" id="A0A2S6GJQ6"/>
<dbReference type="CDD" id="cd02440">
    <property type="entry name" value="AdoMet_MTases"/>
    <property type="match status" value="1"/>
</dbReference>
<dbReference type="SUPFAM" id="SSF53335">
    <property type="entry name" value="S-adenosyl-L-methionine-dependent methyltransferases"/>
    <property type="match status" value="1"/>
</dbReference>
<organism evidence="4 5">
    <name type="scientific">Actinokineospora auranticolor</name>
    <dbReference type="NCBI Taxonomy" id="155976"/>
    <lineage>
        <taxon>Bacteria</taxon>
        <taxon>Bacillati</taxon>
        <taxon>Actinomycetota</taxon>
        <taxon>Actinomycetes</taxon>
        <taxon>Pseudonocardiales</taxon>
        <taxon>Pseudonocardiaceae</taxon>
        <taxon>Actinokineospora</taxon>
    </lineage>
</organism>
<dbReference type="InterPro" id="IPR006162">
    <property type="entry name" value="Ppantetheine_attach_site"/>
</dbReference>
<comment type="caution">
    <text evidence="4">The sequence shown here is derived from an EMBL/GenBank/DDBJ whole genome shotgun (WGS) entry which is preliminary data.</text>
</comment>
<protein>
    <submittedName>
        <fullName evidence="4">FkbM family methyltransferase</fullName>
    </submittedName>
</protein>
<proteinExistence type="predicted"/>
<keyword evidence="4" id="KW-0489">Methyltransferase</keyword>
<dbReference type="InterPro" id="IPR036736">
    <property type="entry name" value="ACP-like_sf"/>
</dbReference>
<keyword evidence="1" id="KW-0596">Phosphopantetheine</keyword>
<evidence type="ECO:0000256" key="2">
    <source>
        <dbReference type="ARBA" id="ARBA00022553"/>
    </source>
</evidence>
<dbReference type="Pfam" id="PF00550">
    <property type="entry name" value="PP-binding"/>
    <property type="match status" value="1"/>
</dbReference>
<sequence>MSEDRRRPDVTTVDTPAALLRAVLAHQAVATAVVRDRTAYVVPDEFTAPLLHHAVTTDLPDGLAWHEPSTDLLVAGTDRARTNAAYREVWADNAYLRHGVALPDDAVVVDVGAGTGLFTLLAAAHSPGAHITAVEPAPAAVRAIEVNAELHSVDVTVVAAAVGRAGGPAVPTIPELVAGRRVDLLKVDGAGWEVFGGVDETTWSLIDQVAVAVDDARGQPAAALELLRGRGFTATSERGPVTGSRHVVYACRRPRAQAPRVPPPLWPTAGCLAEAFGLRRVELVRDLADLPPVGLCVVTDASVVLAEVWADLFGTTAVRPDADFFALGGDSMTAARLATRVRARLGVDALETRTVLTTPRFSDLAAAVEARAKS</sequence>
<dbReference type="Proteomes" id="UP000239203">
    <property type="component" value="Unassembled WGS sequence"/>
</dbReference>
<dbReference type="PROSITE" id="PS50075">
    <property type="entry name" value="CARRIER"/>
    <property type="match status" value="1"/>
</dbReference>
<evidence type="ECO:0000259" key="3">
    <source>
        <dbReference type="PROSITE" id="PS50075"/>
    </source>
</evidence>
<keyword evidence="5" id="KW-1185">Reference proteome</keyword>
<dbReference type="RefSeq" id="WP_181043684.1">
    <property type="nucleotide sequence ID" value="NZ_CP154825.1"/>
</dbReference>
<dbReference type="InterPro" id="IPR052514">
    <property type="entry name" value="SAM-dependent_MTase"/>
</dbReference>
<dbReference type="GO" id="GO:0008168">
    <property type="term" value="F:methyltransferase activity"/>
    <property type="evidence" value="ECO:0007669"/>
    <property type="project" value="UniProtKB-KW"/>
</dbReference>
<dbReference type="NCBIfam" id="TIGR01444">
    <property type="entry name" value="fkbM_fam"/>
    <property type="match status" value="1"/>
</dbReference>
<evidence type="ECO:0000313" key="4">
    <source>
        <dbReference type="EMBL" id="PPK65386.1"/>
    </source>
</evidence>
<dbReference type="InterPro" id="IPR029063">
    <property type="entry name" value="SAM-dependent_MTases_sf"/>
</dbReference>
<dbReference type="Gene3D" id="3.40.50.150">
    <property type="entry name" value="Vaccinia Virus protein VP39"/>
    <property type="match status" value="1"/>
</dbReference>
<reference evidence="4 5" key="1">
    <citation type="submission" date="2018-02" db="EMBL/GenBank/DDBJ databases">
        <title>Genomic Encyclopedia of Archaeal and Bacterial Type Strains, Phase II (KMG-II): from individual species to whole genera.</title>
        <authorList>
            <person name="Goeker M."/>
        </authorList>
    </citation>
    <scope>NUCLEOTIDE SEQUENCE [LARGE SCALE GENOMIC DNA]</scope>
    <source>
        <strain evidence="4 5">YU 961-1</strain>
    </source>
</reference>
<keyword evidence="4" id="KW-0808">Transferase</keyword>
<dbReference type="GO" id="GO:0032259">
    <property type="term" value="P:methylation"/>
    <property type="evidence" value="ECO:0007669"/>
    <property type="project" value="UniProtKB-KW"/>
</dbReference>
<evidence type="ECO:0000313" key="5">
    <source>
        <dbReference type="Proteomes" id="UP000239203"/>
    </source>
</evidence>
<dbReference type="Gene3D" id="1.10.1200.10">
    <property type="entry name" value="ACP-like"/>
    <property type="match status" value="1"/>
</dbReference>
<dbReference type="PANTHER" id="PTHR34203">
    <property type="entry name" value="METHYLTRANSFERASE, FKBM FAMILY PROTEIN"/>
    <property type="match status" value="1"/>
</dbReference>
<dbReference type="InterPro" id="IPR009081">
    <property type="entry name" value="PP-bd_ACP"/>
</dbReference>